<accession>A0A4C1V177</accession>
<evidence type="ECO:0000259" key="1">
    <source>
        <dbReference type="PROSITE" id="PS51231"/>
    </source>
</evidence>
<gene>
    <name evidence="2" type="ORF">EVAR_21080_1</name>
</gene>
<name>A0A4C1V177_EUMVA</name>
<sequence length="168" mass="18336">MEKLLSLLRAGRAGGARVQGRFVDRPIPAPAAAPARRRRRRPITATRVFFAGRTGAADNGSSAEVQRRRRRHGFFALRAPAGRGVASTAPRPHRTALRGRTTGACRFDLELQKRDRTAQLQNNAAGAHPAAPAPTQLAHLFASTSRTAFSSFTHLINPVRKMMNPNRT</sequence>
<dbReference type="InterPro" id="IPR014767">
    <property type="entry name" value="DAD_dom"/>
</dbReference>
<keyword evidence="3" id="KW-1185">Reference proteome</keyword>
<dbReference type="AlphaFoldDB" id="A0A4C1V177"/>
<dbReference type="EMBL" id="BGZK01000254">
    <property type="protein sequence ID" value="GBP32046.1"/>
    <property type="molecule type" value="Genomic_DNA"/>
</dbReference>
<proteinExistence type="predicted"/>
<evidence type="ECO:0000313" key="2">
    <source>
        <dbReference type="EMBL" id="GBP32046.1"/>
    </source>
</evidence>
<reference evidence="2 3" key="1">
    <citation type="journal article" date="2019" name="Commun. Biol.">
        <title>The bagworm genome reveals a unique fibroin gene that provides high tensile strength.</title>
        <authorList>
            <person name="Kono N."/>
            <person name="Nakamura H."/>
            <person name="Ohtoshi R."/>
            <person name="Tomita M."/>
            <person name="Numata K."/>
            <person name="Arakawa K."/>
        </authorList>
    </citation>
    <scope>NUCLEOTIDE SEQUENCE [LARGE SCALE GENOMIC DNA]</scope>
</reference>
<comment type="caution">
    <text evidence="2">The sequence shown here is derived from an EMBL/GenBank/DDBJ whole genome shotgun (WGS) entry which is preliminary data.</text>
</comment>
<feature type="domain" description="DAD" evidence="1">
    <location>
        <begin position="1"/>
        <end position="42"/>
    </location>
</feature>
<organism evidence="2 3">
    <name type="scientific">Eumeta variegata</name>
    <name type="common">Bagworm moth</name>
    <name type="synonym">Eumeta japonica</name>
    <dbReference type="NCBI Taxonomy" id="151549"/>
    <lineage>
        <taxon>Eukaryota</taxon>
        <taxon>Metazoa</taxon>
        <taxon>Ecdysozoa</taxon>
        <taxon>Arthropoda</taxon>
        <taxon>Hexapoda</taxon>
        <taxon>Insecta</taxon>
        <taxon>Pterygota</taxon>
        <taxon>Neoptera</taxon>
        <taxon>Endopterygota</taxon>
        <taxon>Lepidoptera</taxon>
        <taxon>Glossata</taxon>
        <taxon>Ditrysia</taxon>
        <taxon>Tineoidea</taxon>
        <taxon>Psychidae</taxon>
        <taxon>Oiketicinae</taxon>
        <taxon>Eumeta</taxon>
    </lineage>
</organism>
<protein>
    <recommendedName>
        <fullName evidence="1">DAD domain-containing protein</fullName>
    </recommendedName>
</protein>
<dbReference type="Proteomes" id="UP000299102">
    <property type="component" value="Unassembled WGS sequence"/>
</dbReference>
<evidence type="ECO:0000313" key="3">
    <source>
        <dbReference type="Proteomes" id="UP000299102"/>
    </source>
</evidence>
<dbReference type="PROSITE" id="PS51231">
    <property type="entry name" value="DAD"/>
    <property type="match status" value="1"/>
</dbReference>